<dbReference type="PANTHER" id="PTHR33710:SF77">
    <property type="entry name" value="DNASE I-LIKE SUPERFAMILY PROTEIN"/>
    <property type="match status" value="1"/>
</dbReference>
<sequence>MQTTVWVQIPKLPVEWYRQDILSALARQIGKPICIDINTLHAERAKFARLAIEVEFTKPLLGKVEIEGRWFECPSSRVPEQSVRGVQQSQPSVEVRSVASSPLQRDNSKIVRTRIAVNPFDLGSVTALLTEVMQDVKDAPSSSSHPANHVIFQAPALQLTQVQGEKKKVAVVKGRKSGKVQVMVSATDGLSSGNEAMVCQDEIQESVATSLKRKGQFPKLMLRPGVGYILVAIRIGQRTPGPGGAKSELFSSSFRDMVQQHRVHLAVILEPRISGVSAERVIRSLCFRGWAREDARGFAGGIWILWWPEVLAVSVEQRFDQFLHVRVTLHGKEPFLLTAVYDRPLESRQSVVWPYLLSLNERIRIPWILMGDFNVTAYPEETQGGVTAQLSRMARFRDWMEECGLTNLGFKGRRFTWFRGMIRCRLDRMLANDCWRQCFDDASVFHLPRIKSDHRPLLLRESTNSQGLGSPRPFRMTIRHGSLILSSLVWFVMLGIIMGGWWTLFRIFERR</sequence>
<dbReference type="InterPro" id="IPR036691">
    <property type="entry name" value="Endo/exonu/phosph_ase_sf"/>
</dbReference>
<proteinExistence type="predicted"/>
<keyword evidence="1" id="KW-0472">Membrane</keyword>
<reference evidence="3" key="2">
    <citation type="journal article" date="2023" name="Plants (Basel)">
        <title>Annotation of the Turnera subulata (Passifloraceae) Draft Genome Reveals the S-Locus Evolved after the Divergence of Turneroideae from Passifloroideae in a Stepwise Manner.</title>
        <authorList>
            <person name="Henning P.M."/>
            <person name="Roalson E.H."/>
            <person name="Mir W."/>
            <person name="McCubbin A.G."/>
            <person name="Shore J.S."/>
        </authorList>
    </citation>
    <scope>NUCLEOTIDE SEQUENCE</scope>
    <source>
        <strain evidence="3">F60SS</strain>
    </source>
</reference>
<keyword evidence="1" id="KW-1133">Transmembrane helix</keyword>
<keyword evidence="4" id="KW-1185">Reference proteome</keyword>
<evidence type="ECO:0000313" key="3">
    <source>
        <dbReference type="EMBL" id="KAJ4832945.1"/>
    </source>
</evidence>
<reference evidence="3" key="1">
    <citation type="submission" date="2022-02" db="EMBL/GenBank/DDBJ databases">
        <authorList>
            <person name="Henning P.M."/>
            <person name="McCubbin A.G."/>
            <person name="Shore J.S."/>
        </authorList>
    </citation>
    <scope>NUCLEOTIDE SEQUENCE</scope>
    <source>
        <strain evidence="3">F60SS</strain>
        <tissue evidence="3">Leaves</tissue>
    </source>
</reference>
<feature type="domain" description="Endonuclease/exonuclease/phosphatase" evidence="2">
    <location>
        <begin position="252"/>
        <end position="454"/>
    </location>
</feature>
<keyword evidence="1" id="KW-0812">Transmembrane</keyword>
<gene>
    <name evidence="3" type="ORF">Tsubulata_024088</name>
</gene>
<dbReference type="InterPro" id="IPR005135">
    <property type="entry name" value="Endo/exonuclease/phosphatase"/>
</dbReference>
<evidence type="ECO:0000256" key="1">
    <source>
        <dbReference type="SAM" id="Phobius"/>
    </source>
</evidence>
<dbReference type="OrthoDB" id="1750980at2759"/>
<dbReference type="Pfam" id="PF03372">
    <property type="entry name" value="Exo_endo_phos"/>
    <property type="match status" value="1"/>
</dbReference>
<evidence type="ECO:0000259" key="2">
    <source>
        <dbReference type="Pfam" id="PF03372"/>
    </source>
</evidence>
<comment type="caution">
    <text evidence="3">The sequence shown here is derived from an EMBL/GenBank/DDBJ whole genome shotgun (WGS) entry which is preliminary data.</text>
</comment>
<organism evidence="3 4">
    <name type="scientific">Turnera subulata</name>
    <dbReference type="NCBI Taxonomy" id="218843"/>
    <lineage>
        <taxon>Eukaryota</taxon>
        <taxon>Viridiplantae</taxon>
        <taxon>Streptophyta</taxon>
        <taxon>Embryophyta</taxon>
        <taxon>Tracheophyta</taxon>
        <taxon>Spermatophyta</taxon>
        <taxon>Magnoliopsida</taxon>
        <taxon>eudicotyledons</taxon>
        <taxon>Gunneridae</taxon>
        <taxon>Pentapetalae</taxon>
        <taxon>rosids</taxon>
        <taxon>fabids</taxon>
        <taxon>Malpighiales</taxon>
        <taxon>Passifloraceae</taxon>
        <taxon>Turnera</taxon>
    </lineage>
</organism>
<dbReference type="PANTHER" id="PTHR33710">
    <property type="entry name" value="BNAC02G09200D PROTEIN"/>
    <property type="match status" value="1"/>
</dbReference>
<feature type="transmembrane region" description="Helical" evidence="1">
    <location>
        <begin position="483"/>
        <end position="505"/>
    </location>
</feature>
<dbReference type="Proteomes" id="UP001141552">
    <property type="component" value="Unassembled WGS sequence"/>
</dbReference>
<dbReference type="Gene3D" id="3.60.10.10">
    <property type="entry name" value="Endonuclease/exonuclease/phosphatase"/>
    <property type="match status" value="1"/>
</dbReference>
<dbReference type="AlphaFoldDB" id="A0A9Q0FK47"/>
<evidence type="ECO:0000313" key="4">
    <source>
        <dbReference type="Proteomes" id="UP001141552"/>
    </source>
</evidence>
<dbReference type="EMBL" id="JAKUCV010005038">
    <property type="protein sequence ID" value="KAJ4832945.1"/>
    <property type="molecule type" value="Genomic_DNA"/>
</dbReference>
<name>A0A9Q0FK47_9ROSI</name>
<dbReference type="SUPFAM" id="SSF56219">
    <property type="entry name" value="DNase I-like"/>
    <property type="match status" value="1"/>
</dbReference>
<accession>A0A9Q0FK47</accession>
<dbReference type="GO" id="GO:0003824">
    <property type="term" value="F:catalytic activity"/>
    <property type="evidence" value="ECO:0007669"/>
    <property type="project" value="InterPro"/>
</dbReference>
<protein>
    <recommendedName>
        <fullName evidence="2">Endonuclease/exonuclease/phosphatase domain-containing protein</fullName>
    </recommendedName>
</protein>